<dbReference type="RefSeq" id="WP_207353849.1">
    <property type="nucleotide sequence ID" value="NZ_CP071503.1"/>
</dbReference>
<gene>
    <name evidence="3" type="ORF">JYB87_12690</name>
</gene>
<proteinExistence type="predicted"/>
<dbReference type="EMBL" id="CP071503">
    <property type="protein sequence ID" value="QSX32608.1"/>
    <property type="molecule type" value="Genomic_DNA"/>
</dbReference>
<evidence type="ECO:0000313" key="3">
    <source>
        <dbReference type="EMBL" id="QSX32608.1"/>
    </source>
</evidence>
<feature type="coiled-coil region" evidence="1">
    <location>
        <begin position="83"/>
        <end position="114"/>
    </location>
</feature>
<keyword evidence="1" id="KW-0175">Coiled coil</keyword>
<protein>
    <submittedName>
        <fullName evidence="3">Uncharacterized protein</fullName>
    </submittedName>
</protein>
<reference evidence="3 4" key="1">
    <citation type="submission" date="2021-03" db="EMBL/GenBank/DDBJ databases">
        <title>Novel species identification of genus Shewanella.</title>
        <authorList>
            <person name="Liu G."/>
            <person name="Zhang Q."/>
        </authorList>
    </citation>
    <scope>NUCLEOTIDE SEQUENCE [LARGE SCALE GENOMIC DNA]</scope>
    <source>
        <strain evidence="3 4">FJAT-51800</strain>
    </source>
</reference>
<accession>A0ABX7QP09</accession>
<evidence type="ECO:0000256" key="1">
    <source>
        <dbReference type="SAM" id="Coils"/>
    </source>
</evidence>
<keyword evidence="2" id="KW-1133">Transmembrane helix</keyword>
<evidence type="ECO:0000313" key="4">
    <source>
        <dbReference type="Proteomes" id="UP000662770"/>
    </source>
</evidence>
<feature type="transmembrane region" description="Helical" evidence="2">
    <location>
        <begin position="7"/>
        <end position="29"/>
    </location>
</feature>
<keyword evidence="2" id="KW-0812">Transmembrane</keyword>
<sequence>MEAAKRYALLIALALLGVIALVLLLLWLYSSHQYSQSQKNLATAKATTQVLQSDAIQHLAAIKLLSVENTNLVRDQQLLAAQLKASTQQKLALQQSLNELQQQLTTTLAEANDEHTQAWRADAVPNDVVQLLNQAAHRALCAGTTDPLCADARGTAAVVPHHPVAASGSGVLAPTAYASQLHAQPTTTCTGDIALRRSWQM</sequence>
<keyword evidence="2" id="KW-0472">Membrane</keyword>
<evidence type="ECO:0000256" key="2">
    <source>
        <dbReference type="SAM" id="Phobius"/>
    </source>
</evidence>
<organism evidence="3 4">
    <name type="scientific">Shewanella avicenniae</name>
    <dbReference type="NCBI Taxonomy" id="2814294"/>
    <lineage>
        <taxon>Bacteria</taxon>
        <taxon>Pseudomonadati</taxon>
        <taxon>Pseudomonadota</taxon>
        <taxon>Gammaproteobacteria</taxon>
        <taxon>Alteromonadales</taxon>
        <taxon>Shewanellaceae</taxon>
        <taxon>Shewanella</taxon>
    </lineage>
</organism>
<keyword evidence="4" id="KW-1185">Reference proteome</keyword>
<name>A0ABX7QP09_9GAMM</name>
<dbReference type="Proteomes" id="UP000662770">
    <property type="component" value="Chromosome"/>
</dbReference>